<dbReference type="SUPFAM" id="SSF103473">
    <property type="entry name" value="MFS general substrate transporter"/>
    <property type="match status" value="1"/>
</dbReference>
<feature type="transmembrane region" description="Helical" evidence="7">
    <location>
        <begin position="382"/>
        <end position="403"/>
    </location>
</feature>
<feature type="transmembrane region" description="Helical" evidence="7">
    <location>
        <begin position="410"/>
        <end position="433"/>
    </location>
</feature>
<dbReference type="InterPro" id="IPR036259">
    <property type="entry name" value="MFS_trans_sf"/>
</dbReference>
<evidence type="ECO:0000256" key="1">
    <source>
        <dbReference type="ARBA" id="ARBA00004141"/>
    </source>
</evidence>
<protein>
    <submittedName>
        <fullName evidence="8">Uncharacterized protein</fullName>
    </submittedName>
</protein>
<keyword evidence="4 7" id="KW-0812">Transmembrane</keyword>
<reference evidence="8" key="1">
    <citation type="submission" date="2021-02" db="EMBL/GenBank/DDBJ databases">
        <authorList>
            <person name="Nowell W R."/>
        </authorList>
    </citation>
    <scope>NUCLEOTIDE SEQUENCE</scope>
</reference>
<feature type="transmembrane region" description="Helical" evidence="7">
    <location>
        <begin position="162"/>
        <end position="185"/>
    </location>
</feature>
<dbReference type="InterPro" id="IPR052599">
    <property type="entry name" value="SLC43A_AATransporter"/>
</dbReference>
<keyword evidence="6 7" id="KW-0472">Membrane</keyword>
<comment type="similarity">
    <text evidence="2">Belongs to the SLC43A transporter (TC 2.A.1.44) family.</text>
</comment>
<accession>A0A818P4S5</accession>
<comment type="subcellular location">
    <subcellularLocation>
        <location evidence="1">Membrane</location>
        <topology evidence="1">Multi-pass membrane protein</topology>
    </subcellularLocation>
</comment>
<keyword evidence="3" id="KW-0813">Transport</keyword>
<feature type="transmembrane region" description="Helical" evidence="7">
    <location>
        <begin position="445"/>
        <end position="468"/>
    </location>
</feature>
<evidence type="ECO:0000256" key="6">
    <source>
        <dbReference type="ARBA" id="ARBA00023136"/>
    </source>
</evidence>
<dbReference type="PANTHER" id="PTHR20772:SF2">
    <property type="entry name" value="PROTEIN FMP42"/>
    <property type="match status" value="1"/>
</dbReference>
<evidence type="ECO:0000256" key="3">
    <source>
        <dbReference type="ARBA" id="ARBA00022448"/>
    </source>
</evidence>
<feature type="transmembrane region" description="Helical" evidence="7">
    <location>
        <begin position="319"/>
        <end position="339"/>
    </location>
</feature>
<evidence type="ECO:0000256" key="7">
    <source>
        <dbReference type="SAM" id="Phobius"/>
    </source>
</evidence>
<organism evidence="8 9">
    <name type="scientific">Rotaria socialis</name>
    <dbReference type="NCBI Taxonomy" id="392032"/>
    <lineage>
        <taxon>Eukaryota</taxon>
        <taxon>Metazoa</taxon>
        <taxon>Spiralia</taxon>
        <taxon>Gnathifera</taxon>
        <taxon>Rotifera</taxon>
        <taxon>Eurotatoria</taxon>
        <taxon>Bdelloidea</taxon>
        <taxon>Philodinida</taxon>
        <taxon>Philodinidae</taxon>
        <taxon>Rotaria</taxon>
    </lineage>
</organism>
<proteinExistence type="inferred from homology"/>
<dbReference type="GO" id="GO:0016020">
    <property type="term" value="C:membrane"/>
    <property type="evidence" value="ECO:0007669"/>
    <property type="project" value="UniProtKB-SubCell"/>
</dbReference>
<dbReference type="AlphaFoldDB" id="A0A818P4S5"/>
<dbReference type="EMBL" id="CAJNYT010003927">
    <property type="protein sequence ID" value="CAF3617473.1"/>
    <property type="molecule type" value="Genomic_DNA"/>
</dbReference>
<evidence type="ECO:0000256" key="4">
    <source>
        <dbReference type="ARBA" id="ARBA00022692"/>
    </source>
</evidence>
<feature type="transmembrane region" description="Helical" evidence="7">
    <location>
        <begin position="12"/>
        <end position="36"/>
    </location>
</feature>
<keyword evidence="5 7" id="KW-1133">Transmembrane helix</keyword>
<name>A0A818P4S5_9BILA</name>
<evidence type="ECO:0000313" key="9">
    <source>
        <dbReference type="Proteomes" id="UP000663872"/>
    </source>
</evidence>
<evidence type="ECO:0000313" key="8">
    <source>
        <dbReference type="EMBL" id="CAF3617473.1"/>
    </source>
</evidence>
<dbReference type="Proteomes" id="UP000663872">
    <property type="component" value="Unassembled WGS sequence"/>
</dbReference>
<feature type="transmembrane region" description="Helical" evidence="7">
    <location>
        <begin position="277"/>
        <end position="299"/>
    </location>
</feature>
<dbReference type="Gene3D" id="1.20.1250.20">
    <property type="entry name" value="MFS general substrate transporter like domains"/>
    <property type="match status" value="1"/>
</dbReference>
<sequence length="495" mass="55043">MDDQAGKPYLKIIGLIWILIECSLVAGNIFGFASLFTELPRYGIYQSECRSSLEQNILSETNITKDTCHGQQAKYQLAFALGIAFYNVPAMVSGMISDNFGPRSLKLIAIIFHLISWLSLGFITPDRSWLLMIHTMFLSLSGISTLLASFSISNHFVKSRGLVTALISGSQLTGSLWYAVFQILIGKGLISLISGSQLTGSLWYAVFQILIGKGLISLSTLSFIWASLSVLMFGSAMLFLDWPFNFIDSTLKSKITKKQVKTITTDDTLIKHLTSPLFIVVTLFLSALLFTISFLPIVWPAWISYLTESNSESITRYTFWFNMLAGFGIFIAPLCGFIVDFRAHRGYTQKMFNISILQTITWIGCVSLCMVCMQQSITAAPIALFILIISRVLLVAGSQALIATVFPPQFIGSLLGVMWTIAGLISFAIYALLRLGNTGKDLWRPWAVILLLCIMMGGHLIQVWMLYIKSKTEKKSQSSVIDEEEMNTLKNSNDN</sequence>
<feature type="transmembrane region" description="Helical" evidence="7">
    <location>
        <begin position="75"/>
        <end position="92"/>
    </location>
</feature>
<comment type="caution">
    <text evidence="8">The sequence shown here is derived from an EMBL/GenBank/DDBJ whole genome shotgun (WGS) entry which is preliminary data.</text>
</comment>
<feature type="transmembrane region" description="Helical" evidence="7">
    <location>
        <begin position="104"/>
        <end position="123"/>
    </location>
</feature>
<feature type="transmembrane region" description="Helical" evidence="7">
    <location>
        <begin position="129"/>
        <end position="150"/>
    </location>
</feature>
<feature type="transmembrane region" description="Helical" evidence="7">
    <location>
        <begin position="351"/>
        <end position="376"/>
    </location>
</feature>
<evidence type="ECO:0000256" key="2">
    <source>
        <dbReference type="ARBA" id="ARBA00006595"/>
    </source>
</evidence>
<dbReference type="PANTHER" id="PTHR20772">
    <property type="entry name" value="PROTEIN FMP42"/>
    <property type="match status" value="1"/>
</dbReference>
<gene>
    <name evidence="8" type="ORF">GRG538_LOCUS23495</name>
</gene>
<evidence type="ECO:0000256" key="5">
    <source>
        <dbReference type="ARBA" id="ARBA00022989"/>
    </source>
</evidence>